<dbReference type="Pfam" id="PF12705">
    <property type="entry name" value="PDDEXK_1"/>
    <property type="match status" value="1"/>
</dbReference>
<reference evidence="2 3" key="1">
    <citation type="journal article" date="2016" name="Nat. Commun.">
        <title>Thousands of microbial genomes shed light on interconnected biogeochemical processes in an aquifer system.</title>
        <authorList>
            <person name="Anantharaman K."/>
            <person name="Brown C.T."/>
            <person name="Hug L.A."/>
            <person name="Sharon I."/>
            <person name="Castelle C.J."/>
            <person name="Probst A.J."/>
            <person name="Thomas B.C."/>
            <person name="Singh A."/>
            <person name="Wilkins M.J."/>
            <person name="Karaoz U."/>
            <person name="Brodie E.L."/>
            <person name="Williams K.H."/>
            <person name="Hubbard S.S."/>
            <person name="Banfield J.F."/>
        </authorList>
    </citation>
    <scope>NUCLEOTIDE SEQUENCE [LARGE SCALE GENOMIC DNA]</scope>
</reference>
<dbReference type="EMBL" id="MFCR01000002">
    <property type="protein sequence ID" value="OGE19684.1"/>
    <property type="molecule type" value="Genomic_DNA"/>
</dbReference>
<protein>
    <recommendedName>
        <fullName evidence="1">PD-(D/E)XK endonuclease-like domain-containing protein</fullName>
    </recommendedName>
</protein>
<name>A0A1F5ITH0_9BACT</name>
<evidence type="ECO:0000313" key="3">
    <source>
        <dbReference type="Proteomes" id="UP000176336"/>
    </source>
</evidence>
<sequence>MSKKQLPLENSYKLSPSDFAYLWNDCKHCYYQKVKLGVSHSGIFPGMFTKINTLLQNSIMGMNLSDIHPDLPSGIIEIQEGYMKSVAIDGTNCFISGRFDILSKLDDGTYAIIDFKITTPDEEKIQKYTSQLHAYKFALENPENGEPIKISQMGIVSVNPEKMKLVDGKIVFTTTPRFHPVKENTTGFRKLIEEISTVLNGDLPAVSANCSLCIYRSKF</sequence>
<feature type="domain" description="PD-(D/E)XK endonuclease-like" evidence="1">
    <location>
        <begin position="90"/>
        <end position="217"/>
    </location>
</feature>
<evidence type="ECO:0000259" key="1">
    <source>
        <dbReference type="Pfam" id="PF12705"/>
    </source>
</evidence>
<dbReference type="InterPro" id="IPR011604">
    <property type="entry name" value="PDDEXK-like_dom_sf"/>
</dbReference>
<gene>
    <name evidence="2" type="ORF">A2871_03425</name>
</gene>
<proteinExistence type="predicted"/>
<organism evidence="2 3">
    <name type="scientific">Candidatus Daviesbacteria bacterium RIFCSPHIGHO2_01_FULL_41_23</name>
    <dbReference type="NCBI Taxonomy" id="1797764"/>
    <lineage>
        <taxon>Bacteria</taxon>
        <taxon>Candidatus Daviesiibacteriota</taxon>
    </lineage>
</organism>
<accession>A0A1F5ITH0</accession>
<dbReference type="AlphaFoldDB" id="A0A1F5ITH0"/>
<dbReference type="Gene3D" id="3.90.320.10">
    <property type="match status" value="1"/>
</dbReference>
<evidence type="ECO:0000313" key="2">
    <source>
        <dbReference type="EMBL" id="OGE19684.1"/>
    </source>
</evidence>
<dbReference type="Proteomes" id="UP000176336">
    <property type="component" value="Unassembled WGS sequence"/>
</dbReference>
<dbReference type="InterPro" id="IPR038726">
    <property type="entry name" value="PDDEXK_AddAB-type"/>
</dbReference>
<comment type="caution">
    <text evidence="2">The sequence shown here is derived from an EMBL/GenBank/DDBJ whole genome shotgun (WGS) entry which is preliminary data.</text>
</comment>